<evidence type="ECO:0000313" key="3">
    <source>
        <dbReference type="EMBL" id="ETV77835.1"/>
    </source>
</evidence>
<dbReference type="InterPro" id="IPR052243">
    <property type="entry name" value="Mito_inner_membrane_organizer"/>
</dbReference>
<dbReference type="PROSITE" id="PS50076">
    <property type="entry name" value="DNAJ_2"/>
    <property type="match status" value="1"/>
</dbReference>
<dbReference type="InterPro" id="IPR055225">
    <property type="entry name" value="DNAJC11-like_beta-barrel"/>
</dbReference>
<dbReference type="Pfam" id="PF00226">
    <property type="entry name" value="DnaJ"/>
    <property type="match status" value="1"/>
</dbReference>
<dbReference type="PRINTS" id="PR00625">
    <property type="entry name" value="JDOMAIN"/>
</dbReference>
<name>W4GDT4_APHAT</name>
<proteinExistence type="predicted"/>
<organism evidence="3">
    <name type="scientific">Aphanomyces astaci</name>
    <name type="common">Crayfish plague agent</name>
    <dbReference type="NCBI Taxonomy" id="112090"/>
    <lineage>
        <taxon>Eukaryota</taxon>
        <taxon>Sar</taxon>
        <taxon>Stramenopiles</taxon>
        <taxon>Oomycota</taxon>
        <taxon>Saprolegniomycetes</taxon>
        <taxon>Saprolegniales</taxon>
        <taxon>Verrucalvaceae</taxon>
        <taxon>Aphanomyces</taxon>
    </lineage>
</organism>
<feature type="domain" description="J" evidence="2">
    <location>
        <begin position="16"/>
        <end position="81"/>
    </location>
</feature>
<dbReference type="SUPFAM" id="SSF46565">
    <property type="entry name" value="Chaperone J-domain"/>
    <property type="match status" value="1"/>
</dbReference>
<reference evidence="3" key="1">
    <citation type="submission" date="2013-12" db="EMBL/GenBank/DDBJ databases">
        <title>The Genome Sequence of Aphanomyces astaci APO3.</title>
        <authorList>
            <consortium name="The Broad Institute Genomics Platform"/>
            <person name="Russ C."/>
            <person name="Tyler B."/>
            <person name="van West P."/>
            <person name="Dieguez-Uribeondo J."/>
            <person name="Young S.K."/>
            <person name="Zeng Q."/>
            <person name="Gargeya S."/>
            <person name="Fitzgerald M."/>
            <person name="Abouelleil A."/>
            <person name="Alvarado L."/>
            <person name="Chapman S.B."/>
            <person name="Gainer-Dewar J."/>
            <person name="Goldberg J."/>
            <person name="Griggs A."/>
            <person name="Gujja S."/>
            <person name="Hansen M."/>
            <person name="Howarth C."/>
            <person name="Imamovic A."/>
            <person name="Ireland A."/>
            <person name="Larimer J."/>
            <person name="McCowan C."/>
            <person name="Murphy C."/>
            <person name="Pearson M."/>
            <person name="Poon T.W."/>
            <person name="Priest M."/>
            <person name="Roberts A."/>
            <person name="Saif S."/>
            <person name="Shea T."/>
            <person name="Sykes S."/>
            <person name="Wortman J."/>
            <person name="Nusbaum C."/>
            <person name="Birren B."/>
        </authorList>
    </citation>
    <scope>NUCLEOTIDE SEQUENCE [LARGE SCALE GENOMIC DNA]</scope>
    <source>
        <strain evidence="3">APO3</strain>
    </source>
</reference>
<accession>W4GDT4</accession>
<dbReference type="Pfam" id="PF22774">
    <property type="entry name" value="DNAJC11_beta-barrel"/>
    <property type="match status" value="1"/>
</dbReference>
<keyword evidence="1" id="KW-0143">Chaperone</keyword>
<dbReference type="RefSeq" id="XP_009832945.1">
    <property type="nucleotide sequence ID" value="XM_009834643.1"/>
</dbReference>
<dbReference type="GeneID" id="20810655"/>
<evidence type="ECO:0000256" key="1">
    <source>
        <dbReference type="ARBA" id="ARBA00023186"/>
    </source>
</evidence>
<dbReference type="STRING" id="112090.W4GDT4"/>
<dbReference type="InterPro" id="IPR024586">
    <property type="entry name" value="DnaJ-like_C11_C"/>
</dbReference>
<protein>
    <recommendedName>
        <fullName evidence="2">J domain-containing protein</fullName>
    </recommendedName>
</protein>
<dbReference type="SMART" id="SM00271">
    <property type="entry name" value="DnaJ"/>
    <property type="match status" value="1"/>
</dbReference>
<evidence type="ECO:0000259" key="2">
    <source>
        <dbReference type="PROSITE" id="PS50076"/>
    </source>
</evidence>
<dbReference type="PANTHER" id="PTHR44157">
    <property type="entry name" value="DNAJ HOMOLOG SUBFAMILY C MEMBER 11"/>
    <property type="match status" value="1"/>
</dbReference>
<dbReference type="GO" id="GO:0005739">
    <property type="term" value="C:mitochondrion"/>
    <property type="evidence" value="ECO:0007669"/>
    <property type="project" value="GOC"/>
</dbReference>
<dbReference type="GO" id="GO:0042407">
    <property type="term" value="P:cristae formation"/>
    <property type="evidence" value="ECO:0007669"/>
    <property type="project" value="TreeGrafter"/>
</dbReference>
<dbReference type="Gene3D" id="1.10.287.110">
    <property type="entry name" value="DnaJ domain"/>
    <property type="match status" value="1"/>
</dbReference>
<dbReference type="PANTHER" id="PTHR44157:SF1">
    <property type="entry name" value="DNAJ HOMOLOG SUBFAMILY C MEMBER 11"/>
    <property type="match status" value="1"/>
</dbReference>
<dbReference type="Pfam" id="PF11875">
    <property type="entry name" value="DnaJ-like_C11_C"/>
    <property type="match status" value="1"/>
</dbReference>
<dbReference type="AlphaFoldDB" id="W4GDT4"/>
<gene>
    <name evidence="3" type="ORF">H257_08659</name>
</gene>
<dbReference type="InterPro" id="IPR036869">
    <property type="entry name" value="J_dom_sf"/>
</dbReference>
<dbReference type="CDD" id="cd06257">
    <property type="entry name" value="DnaJ"/>
    <property type="match status" value="1"/>
</dbReference>
<dbReference type="VEuPathDB" id="FungiDB:H257_08659"/>
<sequence length="578" mass="63813">MADLPPIWFDVAPDADYYAALNVHRDASTEEIRRAFFVLSREFHPDKTTHTDDANQQYPRLDRAYKVLSSQPLRLAYDQYGERGVVALEEDKSADEWAVANYVHSDEYVQERVRVLMRRWYEKQLEAPFSSHTECEVEVDARDFVKHPLYSLQQVFNKQFRMIGISQMVMRQSTSIDVSRNTTVVVGGYLYDKHGLGLGALTCGINYITADPTALRIHLNSEVGWTPKLSVHLEQPVSSVTSCFLMPELTVDGLDVRVGVNHVMRLLPQYAPLQGSMMLSANTGLVSSLQFHQNTWQSTATAAVRAQGPSLGLSVRKQVTTSSSAKVAVDLGVGGAALTLGSSGKVSRRSRLSMGLRFALQGISVRIGFARGSVRFVVPVMVAPLSTSNAWNTFVAATAPFLVAAVVRQVVKPAHKRKQQAALQSAHARRVSYLMEARRCALSQQTLMEKQAAKNTAVEGGVNILVARYGQHPSTAPTNPESDSSIEDLNVDVTIPLQFFLQNGRLHLANTSKAGLLGFYNPTMGLYDPADTSHPTHPHLYIRYAFDGHVYEATFGDLQAVELPSAHAQHMGQVGQIF</sequence>
<dbReference type="OrthoDB" id="18010at2759"/>
<dbReference type="InterPro" id="IPR001623">
    <property type="entry name" value="DnaJ_domain"/>
</dbReference>
<dbReference type="EMBL" id="KI913132">
    <property type="protein sequence ID" value="ETV77835.1"/>
    <property type="molecule type" value="Genomic_DNA"/>
</dbReference>